<gene>
    <name evidence="1" type="ORF">SAMN05216223_1293</name>
</gene>
<keyword evidence="1" id="KW-0378">Hydrolase</keyword>
<proteinExistence type="predicted"/>
<reference evidence="1 2" key="1">
    <citation type="submission" date="2016-10" db="EMBL/GenBank/DDBJ databases">
        <authorList>
            <person name="de Groot N.N."/>
        </authorList>
    </citation>
    <scope>NUCLEOTIDE SEQUENCE [LARGE SCALE GENOMIC DNA]</scope>
    <source>
        <strain evidence="1 2">CGMCC 4.2023</strain>
    </source>
</reference>
<protein>
    <submittedName>
        <fullName evidence="1">S-formylglutathione hydrolase FrmB</fullName>
    </submittedName>
</protein>
<dbReference type="InterPro" id="IPR050583">
    <property type="entry name" value="Mycobacterial_A85_antigen"/>
</dbReference>
<keyword evidence="2" id="KW-1185">Reference proteome</keyword>
<sequence length="326" mass="35467">MSLLTLFAVTGAPSGNATTGPGILVTRDSSVRSDSGAYVSAVRQVAPHVLDLDVYSPAMGGEEPVRVILPSAWSPYSRRTFPTLYLLQGASDDYTSWTRETDVETLAARADVIVVMPEGGRAGFYTNWWNHGRPGGPKWETFHTAELVQIMERGYRANTRRAVIGLSEGGLGALDYTARHRGEYVFAGSFSGVVDLDDRALRAGIAATCLREGVNPDLLWGDYVHNRGVWESHNPAHLVSAFRGVKVYLSAAAGLPGPLDANSPLEAGMLEAPTYLPTGRLADAMRRAGIDVTAHLYLSGTHTWPYWQRELHLAWPSVLHALRVAR</sequence>
<dbReference type="GO" id="GO:0016747">
    <property type="term" value="F:acyltransferase activity, transferring groups other than amino-acyl groups"/>
    <property type="evidence" value="ECO:0007669"/>
    <property type="project" value="TreeGrafter"/>
</dbReference>
<dbReference type="InterPro" id="IPR000801">
    <property type="entry name" value="Esterase-like"/>
</dbReference>
<evidence type="ECO:0000313" key="1">
    <source>
        <dbReference type="EMBL" id="SEG93978.1"/>
    </source>
</evidence>
<evidence type="ECO:0000313" key="2">
    <source>
        <dbReference type="Proteomes" id="UP000236754"/>
    </source>
</evidence>
<dbReference type="SUPFAM" id="SSF53474">
    <property type="entry name" value="alpha/beta-Hydrolases"/>
    <property type="match status" value="1"/>
</dbReference>
<accession>A0A1H6E830</accession>
<dbReference type="Gene3D" id="3.40.50.1820">
    <property type="entry name" value="alpha/beta hydrolase"/>
    <property type="match status" value="1"/>
</dbReference>
<dbReference type="PANTHER" id="PTHR48098">
    <property type="entry name" value="ENTEROCHELIN ESTERASE-RELATED"/>
    <property type="match status" value="1"/>
</dbReference>
<dbReference type="PANTHER" id="PTHR48098:SF1">
    <property type="entry name" value="DIACYLGLYCEROL ACYLTRANSFERASE_MYCOLYLTRANSFERASE AG85A"/>
    <property type="match status" value="1"/>
</dbReference>
<dbReference type="OrthoDB" id="4527292at2"/>
<dbReference type="EMBL" id="FNVU01000029">
    <property type="protein sequence ID" value="SEG93978.1"/>
    <property type="molecule type" value="Genomic_DNA"/>
</dbReference>
<organism evidence="1 2">
    <name type="scientific">Actinacidiphila yanglinensis</name>
    <dbReference type="NCBI Taxonomy" id="310779"/>
    <lineage>
        <taxon>Bacteria</taxon>
        <taxon>Bacillati</taxon>
        <taxon>Actinomycetota</taxon>
        <taxon>Actinomycetes</taxon>
        <taxon>Kitasatosporales</taxon>
        <taxon>Streptomycetaceae</taxon>
        <taxon>Actinacidiphila</taxon>
    </lineage>
</organism>
<dbReference type="Proteomes" id="UP000236754">
    <property type="component" value="Unassembled WGS sequence"/>
</dbReference>
<dbReference type="Pfam" id="PF00756">
    <property type="entry name" value="Esterase"/>
    <property type="match status" value="1"/>
</dbReference>
<dbReference type="GO" id="GO:0016787">
    <property type="term" value="F:hydrolase activity"/>
    <property type="evidence" value="ECO:0007669"/>
    <property type="project" value="UniProtKB-KW"/>
</dbReference>
<name>A0A1H6E830_9ACTN</name>
<dbReference type="RefSeq" id="WP_160145192.1">
    <property type="nucleotide sequence ID" value="NZ_FNVU01000029.1"/>
</dbReference>
<dbReference type="InterPro" id="IPR029058">
    <property type="entry name" value="AB_hydrolase_fold"/>
</dbReference>
<dbReference type="AlphaFoldDB" id="A0A1H6E830"/>